<feature type="signal peptide" evidence="2">
    <location>
        <begin position="1"/>
        <end position="22"/>
    </location>
</feature>
<evidence type="ECO:0008006" key="5">
    <source>
        <dbReference type="Google" id="ProtNLM"/>
    </source>
</evidence>
<evidence type="ECO:0000313" key="3">
    <source>
        <dbReference type="EMBL" id="RCK79951.1"/>
    </source>
</evidence>
<keyword evidence="2" id="KW-0732">Signal</keyword>
<evidence type="ECO:0000256" key="1">
    <source>
        <dbReference type="SAM" id="MobiDB-lite"/>
    </source>
</evidence>
<evidence type="ECO:0000313" key="4">
    <source>
        <dbReference type="Proteomes" id="UP000252355"/>
    </source>
</evidence>
<dbReference type="EMBL" id="QOQW01000009">
    <property type="protein sequence ID" value="RCK79951.1"/>
    <property type="molecule type" value="Genomic_DNA"/>
</dbReference>
<dbReference type="AlphaFoldDB" id="A0A367ZRI7"/>
<feature type="chain" id="PRO_5016909877" description="Sporulation protein YtfJ" evidence="2">
    <location>
        <begin position="23"/>
        <end position="174"/>
    </location>
</feature>
<gene>
    <name evidence="3" type="ORF">OZSIB_3820</name>
</gene>
<dbReference type="Proteomes" id="UP000252355">
    <property type="component" value="Unassembled WGS sequence"/>
</dbReference>
<protein>
    <recommendedName>
        <fullName evidence="5">Sporulation protein YtfJ</fullName>
    </recommendedName>
</protein>
<reference evidence="3 4" key="1">
    <citation type="submission" date="2018-05" db="EMBL/GenBank/DDBJ databases">
        <title>A metagenomic window into the 2 km-deep terrestrial subsurface aquifer revealed taxonomically and functionally diverse microbial community comprising novel uncultured bacterial lineages.</title>
        <authorList>
            <person name="Kadnikov V.V."/>
            <person name="Mardanov A.V."/>
            <person name="Beletsky A.V."/>
            <person name="Banks D."/>
            <person name="Pimenov N.V."/>
            <person name="Frank Y.A."/>
            <person name="Karnachuk O.V."/>
            <person name="Ravin N.V."/>
        </authorList>
    </citation>
    <scope>NUCLEOTIDE SEQUENCE [LARGE SCALE GENOMIC DNA]</scope>
    <source>
        <strain evidence="3">BY5</strain>
    </source>
</reference>
<dbReference type="InterPro" id="IPR014229">
    <property type="entry name" value="Spore_YtfJ"/>
</dbReference>
<feature type="compositionally biased region" description="Basic and acidic residues" evidence="1">
    <location>
        <begin position="85"/>
        <end position="102"/>
    </location>
</feature>
<accession>A0A367ZRI7</accession>
<proteinExistence type="predicted"/>
<feature type="region of interest" description="Disordered" evidence="1">
    <location>
        <begin position="82"/>
        <end position="105"/>
    </location>
</feature>
<comment type="caution">
    <text evidence="3">The sequence shown here is derived from an EMBL/GenBank/DDBJ whole genome shotgun (WGS) entry which is preliminary data.</text>
</comment>
<evidence type="ECO:0000256" key="2">
    <source>
        <dbReference type="SAM" id="SignalP"/>
    </source>
</evidence>
<name>A0A367ZRI7_9BACT</name>
<sequence>MRRLALGFVVMLILAGAASVQGAPEGEELMLLPAMDKLAGLIAGTLDSSQTLGAPLKVGDLTIVPVLVKGLGFGVGEGLFGQEEASERPERGRNEQTKDRHGIGGGGGGFMRPIALLIITKDGHVQVHRLQESALAQLAKALMPAFQKMIQQRLAIFKLKMGAEPKAPPPPGKR</sequence>
<organism evidence="3 4">
    <name type="scientific">Candidatus Ozemobacter sibiricus</name>
    <dbReference type="NCBI Taxonomy" id="2268124"/>
    <lineage>
        <taxon>Bacteria</taxon>
        <taxon>Candidatus Ozemobacteria</taxon>
        <taxon>Candidatus Ozemobacterales</taxon>
        <taxon>Candidatus Ozemobacteraceae</taxon>
        <taxon>Candidatus Ozemobacter</taxon>
    </lineage>
</organism>
<dbReference type="Pfam" id="PF09579">
    <property type="entry name" value="Spore_YtfJ"/>
    <property type="match status" value="1"/>
</dbReference>